<feature type="transmembrane region" description="Helical" evidence="4">
    <location>
        <begin position="169"/>
        <end position="190"/>
    </location>
</feature>
<evidence type="ECO:0000259" key="5">
    <source>
        <dbReference type="PROSITE" id="PS50850"/>
    </source>
</evidence>
<protein>
    <submittedName>
        <fullName evidence="6">MFS transporter</fullName>
    </submittedName>
</protein>
<evidence type="ECO:0000256" key="2">
    <source>
        <dbReference type="ARBA" id="ARBA00022989"/>
    </source>
</evidence>
<dbReference type="Gene3D" id="1.20.1250.20">
    <property type="entry name" value="MFS general substrate transporter like domains"/>
    <property type="match status" value="1"/>
</dbReference>
<comment type="caution">
    <text evidence="6">The sequence shown here is derived from an EMBL/GenBank/DDBJ whole genome shotgun (WGS) entry which is preliminary data.</text>
</comment>
<feature type="transmembrane region" description="Helical" evidence="4">
    <location>
        <begin position="219"/>
        <end position="239"/>
    </location>
</feature>
<keyword evidence="7" id="KW-1185">Reference proteome</keyword>
<evidence type="ECO:0000313" key="6">
    <source>
        <dbReference type="EMBL" id="NNM73305.1"/>
    </source>
</evidence>
<feature type="domain" description="Major facilitator superfamily (MFS) profile" evidence="5">
    <location>
        <begin position="219"/>
        <end position="406"/>
    </location>
</feature>
<dbReference type="PANTHER" id="PTHR23534:SF1">
    <property type="entry name" value="MAJOR FACILITATOR SUPERFAMILY PROTEIN"/>
    <property type="match status" value="1"/>
</dbReference>
<evidence type="ECO:0000256" key="4">
    <source>
        <dbReference type="SAM" id="Phobius"/>
    </source>
</evidence>
<feature type="transmembrane region" description="Helical" evidence="4">
    <location>
        <begin position="12"/>
        <end position="34"/>
    </location>
</feature>
<feature type="transmembrane region" description="Helical" evidence="4">
    <location>
        <begin position="345"/>
        <end position="367"/>
    </location>
</feature>
<organism evidence="6 7">
    <name type="scientific">Enterovirga aerilata</name>
    <dbReference type="NCBI Taxonomy" id="2730920"/>
    <lineage>
        <taxon>Bacteria</taxon>
        <taxon>Pseudomonadati</taxon>
        <taxon>Pseudomonadota</taxon>
        <taxon>Alphaproteobacteria</taxon>
        <taxon>Hyphomicrobiales</taxon>
        <taxon>Methylobacteriaceae</taxon>
        <taxon>Enterovirga</taxon>
    </lineage>
</organism>
<feature type="transmembrane region" description="Helical" evidence="4">
    <location>
        <begin position="259"/>
        <end position="278"/>
    </location>
</feature>
<accession>A0A849IAM0</accession>
<evidence type="ECO:0000256" key="1">
    <source>
        <dbReference type="ARBA" id="ARBA00022692"/>
    </source>
</evidence>
<evidence type="ECO:0000313" key="7">
    <source>
        <dbReference type="Proteomes" id="UP000564885"/>
    </source>
</evidence>
<dbReference type="PROSITE" id="PS50850">
    <property type="entry name" value="MFS"/>
    <property type="match status" value="1"/>
</dbReference>
<feature type="transmembrane region" description="Helical" evidence="4">
    <location>
        <begin position="309"/>
        <end position="333"/>
    </location>
</feature>
<reference evidence="6 7" key="1">
    <citation type="submission" date="2020-04" db="EMBL/GenBank/DDBJ databases">
        <title>Enterovirga sp. isolate from soil.</title>
        <authorList>
            <person name="Chea S."/>
            <person name="Kim D.-U."/>
        </authorList>
    </citation>
    <scope>NUCLEOTIDE SEQUENCE [LARGE SCALE GENOMIC DNA]</scope>
    <source>
        <strain evidence="6 7">DB1703</strain>
    </source>
</reference>
<dbReference type="PANTHER" id="PTHR23534">
    <property type="entry name" value="MFS PERMEASE"/>
    <property type="match status" value="1"/>
</dbReference>
<feature type="transmembrane region" description="Helical" evidence="4">
    <location>
        <begin position="138"/>
        <end position="157"/>
    </location>
</feature>
<dbReference type="Pfam" id="PF07690">
    <property type="entry name" value="MFS_1"/>
    <property type="match status" value="1"/>
</dbReference>
<keyword evidence="2 4" id="KW-1133">Transmembrane helix</keyword>
<dbReference type="InterPro" id="IPR020846">
    <property type="entry name" value="MFS_dom"/>
</dbReference>
<sequence>MPAIDDRTARHNAVILCCAQALGGANPAIVVSLGGLVGQAIAPDPAYATLPVSLLQLGIASGTIPAALVMRRLGRRGGYFVGTTIGVVAGSVAAAGAAYGSFGLFCLGTFLAGFYSAYVQSYRFAATDAASPGFRARAIAWVMAGGVVAGIVGPQTVIWTRDLVPHSPFAGGFLGQAVLALLSFGVVALLRPTPVAAASPTAGAAAGRPLGVIFAQPRFLLAVVAGLVSYGLMSFVMTAAPLAMVVECGHSLGSATLGIQWHILAMYGPSFFTAGLIGRFGRERVVIAGLVLIAAASAVALGGTSVPHFWTALVLLGIGWNFGFIGATALVAECCRPEERTRTQAMNDFLVFGCVAVASFSSGTLVTAGGWTLLNWIVLPVVALTIALMLWGLARRVFAPAEGRLV</sequence>
<keyword evidence="1 4" id="KW-0812">Transmembrane</keyword>
<name>A0A849IAM0_9HYPH</name>
<gene>
    <name evidence="6" type="ORF">HJG44_13025</name>
</gene>
<dbReference type="Proteomes" id="UP000564885">
    <property type="component" value="Unassembled WGS sequence"/>
</dbReference>
<feature type="transmembrane region" description="Helical" evidence="4">
    <location>
        <begin position="373"/>
        <end position="394"/>
    </location>
</feature>
<dbReference type="EMBL" id="JABEPP010000003">
    <property type="protein sequence ID" value="NNM73305.1"/>
    <property type="molecule type" value="Genomic_DNA"/>
</dbReference>
<keyword evidence="3 4" id="KW-0472">Membrane</keyword>
<feature type="transmembrane region" description="Helical" evidence="4">
    <location>
        <begin position="46"/>
        <end position="70"/>
    </location>
</feature>
<proteinExistence type="predicted"/>
<evidence type="ECO:0000256" key="3">
    <source>
        <dbReference type="ARBA" id="ARBA00023136"/>
    </source>
</evidence>
<dbReference type="RefSeq" id="WP_171218765.1">
    <property type="nucleotide sequence ID" value="NZ_JABEPP010000003.1"/>
</dbReference>
<dbReference type="GO" id="GO:0022857">
    <property type="term" value="F:transmembrane transporter activity"/>
    <property type="evidence" value="ECO:0007669"/>
    <property type="project" value="InterPro"/>
</dbReference>
<dbReference type="InterPro" id="IPR036259">
    <property type="entry name" value="MFS_trans_sf"/>
</dbReference>
<dbReference type="InterPro" id="IPR011701">
    <property type="entry name" value="MFS"/>
</dbReference>
<feature type="transmembrane region" description="Helical" evidence="4">
    <location>
        <begin position="77"/>
        <end position="95"/>
    </location>
</feature>
<dbReference type="AlphaFoldDB" id="A0A849IAM0"/>
<feature type="transmembrane region" description="Helical" evidence="4">
    <location>
        <begin position="101"/>
        <end position="118"/>
    </location>
</feature>
<dbReference type="SUPFAM" id="SSF103473">
    <property type="entry name" value="MFS general substrate transporter"/>
    <property type="match status" value="1"/>
</dbReference>
<feature type="transmembrane region" description="Helical" evidence="4">
    <location>
        <begin position="285"/>
        <end position="303"/>
    </location>
</feature>